<evidence type="ECO:0000256" key="1">
    <source>
        <dbReference type="SAM" id="SignalP"/>
    </source>
</evidence>
<dbReference type="InterPro" id="IPR000073">
    <property type="entry name" value="AB_hydrolase_1"/>
</dbReference>
<feature type="signal peptide" evidence="1">
    <location>
        <begin position="1"/>
        <end position="23"/>
    </location>
</feature>
<dbReference type="RefSeq" id="WP_131270785.1">
    <property type="nucleotide sequence ID" value="NZ_SJOA01000004.1"/>
</dbReference>
<dbReference type="Gene3D" id="3.40.50.1820">
    <property type="entry name" value="alpha/beta hydrolase"/>
    <property type="match status" value="1"/>
</dbReference>
<feature type="chain" id="PRO_5020204695" evidence="1">
    <location>
        <begin position="24"/>
        <end position="323"/>
    </location>
</feature>
<dbReference type="InterPro" id="IPR029058">
    <property type="entry name" value="AB_hydrolase_fold"/>
</dbReference>
<evidence type="ECO:0000259" key="2">
    <source>
        <dbReference type="Pfam" id="PF00561"/>
    </source>
</evidence>
<gene>
    <name evidence="3" type="ORF">E0H85_05115</name>
</gene>
<keyword evidence="1" id="KW-0732">Signal</keyword>
<dbReference type="OrthoDB" id="2004167at2"/>
<accession>A0A4V2LQ01</accession>
<evidence type="ECO:0000313" key="4">
    <source>
        <dbReference type="Proteomes" id="UP000291380"/>
    </source>
</evidence>
<reference evidence="3 4" key="1">
    <citation type="submission" date="2019-02" db="EMBL/GenBank/DDBJ databases">
        <title>High diversity of culturable Acinetobacter species in natural soil and water ecosystems.</title>
        <authorList>
            <person name="Radolfova-Krizova L."/>
            <person name="Nemec A."/>
        </authorList>
    </citation>
    <scope>NUCLEOTIDE SEQUENCE [LARGE SCALE GENOMIC DNA]</scope>
    <source>
        <strain evidence="3 4">ANC 4281</strain>
    </source>
</reference>
<comment type="caution">
    <text evidence="3">The sequence shown here is derived from an EMBL/GenBank/DDBJ whole genome shotgun (WGS) entry which is preliminary data.</text>
</comment>
<dbReference type="Proteomes" id="UP000291380">
    <property type="component" value="Unassembled WGS sequence"/>
</dbReference>
<evidence type="ECO:0000313" key="3">
    <source>
        <dbReference type="EMBL" id="TCB60655.1"/>
    </source>
</evidence>
<dbReference type="SUPFAM" id="SSF53474">
    <property type="entry name" value="alpha/beta-Hydrolases"/>
    <property type="match status" value="1"/>
</dbReference>
<name>A0A4V2LQ01_9GAMM</name>
<dbReference type="AlphaFoldDB" id="A0A4V2LQ01"/>
<protein>
    <submittedName>
        <fullName evidence="3">Triacylglycerol lipase</fullName>
    </submittedName>
</protein>
<dbReference type="Pfam" id="PF00561">
    <property type="entry name" value="Abhydrolase_1"/>
    <property type="match status" value="1"/>
</dbReference>
<sequence length="323" mass="34923">MQLKHIVLAALSSVAFAHLPAQAAGLTQYQAKAVSNYATTQYPLVMAHGFGLGFSRIGTQMLGLDYWYQILPDLARNGATVFAAEMSAVESTEVRGEQLLQQVDEVMALTGKKKVNLIGHSHGGPTIQYIEGVAPEKVASMTAVAGAMKGTKLADVMVESKFLDPIAEVVFGLLGKSIALIQSNSKLSVDYEGAMQSLSTTGITVFNAKYGSAAIPKDCNSQGQKQTADGIYHYSWMGNQQITNPLDVIDTSIVALGTTLLKSKDHDGLVSLCSGRYGQVIRQDYKHNHFDEINHFFGIQGIFAQDPVAIYRQHANRLKLQGL</sequence>
<dbReference type="EMBL" id="SJOA01000004">
    <property type="protein sequence ID" value="TCB60655.1"/>
    <property type="molecule type" value="Genomic_DNA"/>
</dbReference>
<proteinExistence type="predicted"/>
<organism evidence="3 4">
    <name type="scientific">Acinetobacter terrae</name>
    <dbReference type="NCBI Taxonomy" id="2731247"/>
    <lineage>
        <taxon>Bacteria</taxon>
        <taxon>Pseudomonadati</taxon>
        <taxon>Pseudomonadota</taxon>
        <taxon>Gammaproteobacteria</taxon>
        <taxon>Moraxellales</taxon>
        <taxon>Moraxellaceae</taxon>
        <taxon>Acinetobacter</taxon>
        <taxon>Acinetobacter Taxon 24</taxon>
    </lineage>
</organism>
<feature type="domain" description="AB hydrolase-1" evidence="2">
    <location>
        <begin position="42"/>
        <end position="169"/>
    </location>
</feature>